<sequence length="260" mass="28016">MPILLAPAPAVAQGDLLVAPTRVIINGAGNAEVVLSNIGNQAATYRIGVELRRMEPDGDFTDVTEAEANATEKAALEMLRYAPKRITLLPGQPQAIRLSARPAPELPDGEYRVHMSFRAVPPALSPEVAQEQAAAGQLAIRLTPVYGITIPVFVRKGRLEAAATIANPRLGGNDTSKWLELDMRRTGQRSVYGEILGKRGGEQVFQIKGVAIYPEVQGRTIKVPLTAEQAAKLTGPIRIEYRELPENGGQLIAEVTSTVR</sequence>
<name>A0A5B8SA16_9SPHN</name>
<dbReference type="InterPro" id="IPR013783">
    <property type="entry name" value="Ig-like_fold"/>
</dbReference>
<dbReference type="AlphaFoldDB" id="A0A5B8SA16"/>
<organism evidence="1 2">
    <name type="scientific">Novosphingobium ginsenosidimutans</name>
    <dbReference type="NCBI Taxonomy" id="1176536"/>
    <lineage>
        <taxon>Bacteria</taxon>
        <taxon>Pseudomonadati</taxon>
        <taxon>Pseudomonadota</taxon>
        <taxon>Alphaproteobacteria</taxon>
        <taxon>Sphingomonadales</taxon>
        <taxon>Sphingomonadaceae</taxon>
        <taxon>Novosphingobium</taxon>
    </lineage>
</organism>
<evidence type="ECO:0000313" key="2">
    <source>
        <dbReference type="Proteomes" id="UP000321172"/>
    </source>
</evidence>
<gene>
    <name evidence="1" type="ORF">FRF71_06195</name>
</gene>
<dbReference type="SUPFAM" id="SSF49354">
    <property type="entry name" value="PapD-like"/>
    <property type="match status" value="1"/>
</dbReference>
<keyword evidence="2" id="KW-1185">Reference proteome</keyword>
<proteinExistence type="predicted"/>
<protein>
    <submittedName>
        <fullName evidence="1">Molecular chaperone</fullName>
    </submittedName>
</protein>
<accession>A0A5B8SA16</accession>
<dbReference type="Proteomes" id="UP000321172">
    <property type="component" value="Chromosome"/>
</dbReference>
<dbReference type="InterPro" id="IPR008962">
    <property type="entry name" value="PapD-like_sf"/>
</dbReference>
<dbReference type="OrthoDB" id="6658153at2"/>
<dbReference type="EMBL" id="CP042345">
    <property type="protein sequence ID" value="QEA17482.1"/>
    <property type="molecule type" value="Genomic_DNA"/>
</dbReference>
<dbReference type="KEGG" id="ngf:FRF71_06195"/>
<dbReference type="Gene3D" id="2.60.40.10">
    <property type="entry name" value="Immunoglobulins"/>
    <property type="match status" value="1"/>
</dbReference>
<evidence type="ECO:0000313" key="1">
    <source>
        <dbReference type="EMBL" id="QEA17482.1"/>
    </source>
</evidence>
<reference evidence="1 2" key="1">
    <citation type="journal article" date="2013" name="J. Microbiol. Biotechnol.">
        <title>Novosphingobium ginsenosidimutans sp. nov., with the ability to convert ginsenoside.</title>
        <authorList>
            <person name="Kim J.K."/>
            <person name="He D."/>
            <person name="Liu Q.M."/>
            <person name="Park H.Y."/>
            <person name="Jung M.S."/>
            <person name="Yoon M.H."/>
            <person name="Kim S.C."/>
            <person name="Im W.T."/>
        </authorList>
    </citation>
    <scope>NUCLEOTIDE SEQUENCE [LARGE SCALE GENOMIC DNA]</scope>
    <source>
        <strain evidence="1 2">FW-6</strain>
    </source>
</reference>